<dbReference type="Gene3D" id="6.10.250.690">
    <property type="match status" value="1"/>
</dbReference>
<evidence type="ECO:0000313" key="8">
    <source>
        <dbReference type="EMBL" id="XCG63288.1"/>
    </source>
</evidence>
<dbReference type="InterPro" id="IPR039420">
    <property type="entry name" value="WalR-like"/>
</dbReference>
<dbReference type="PANTHER" id="PTHR48111">
    <property type="entry name" value="REGULATOR OF RPOS"/>
    <property type="match status" value="1"/>
</dbReference>
<evidence type="ECO:0000256" key="1">
    <source>
        <dbReference type="ARBA" id="ARBA00022553"/>
    </source>
</evidence>
<feature type="DNA-binding region" description="OmpR/PhoB-type" evidence="5">
    <location>
        <begin position="135"/>
        <end position="239"/>
    </location>
</feature>
<evidence type="ECO:0000256" key="5">
    <source>
        <dbReference type="PROSITE-ProRule" id="PRU01091"/>
    </source>
</evidence>
<evidence type="ECO:0000259" key="6">
    <source>
        <dbReference type="PROSITE" id="PS50110"/>
    </source>
</evidence>
<dbReference type="InterPro" id="IPR011006">
    <property type="entry name" value="CheY-like_superfamily"/>
</dbReference>
<evidence type="ECO:0000259" key="7">
    <source>
        <dbReference type="PROSITE" id="PS51755"/>
    </source>
</evidence>
<dbReference type="SMART" id="SM00448">
    <property type="entry name" value="REC"/>
    <property type="match status" value="1"/>
</dbReference>
<dbReference type="InterPro" id="IPR001789">
    <property type="entry name" value="Sig_transdc_resp-reg_receiver"/>
</dbReference>
<dbReference type="SUPFAM" id="SSF52172">
    <property type="entry name" value="CheY-like"/>
    <property type="match status" value="1"/>
</dbReference>
<keyword evidence="3 5" id="KW-0238">DNA-binding</keyword>
<dbReference type="GO" id="GO:0005829">
    <property type="term" value="C:cytosol"/>
    <property type="evidence" value="ECO:0007669"/>
    <property type="project" value="TreeGrafter"/>
</dbReference>
<dbReference type="SMART" id="SM00862">
    <property type="entry name" value="Trans_reg_C"/>
    <property type="match status" value="1"/>
</dbReference>
<dbReference type="InterPro" id="IPR016032">
    <property type="entry name" value="Sig_transdc_resp-reg_C-effctor"/>
</dbReference>
<dbReference type="SUPFAM" id="SSF46894">
    <property type="entry name" value="C-terminal effector domain of the bipartite response regulators"/>
    <property type="match status" value="1"/>
</dbReference>
<dbReference type="EMBL" id="CP159218">
    <property type="protein sequence ID" value="XCG63288.1"/>
    <property type="molecule type" value="Genomic_DNA"/>
</dbReference>
<keyword evidence="1 4" id="KW-0597">Phosphoprotein</keyword>
<name>A0AAU8DPN1_9ACTN</name>
<feature type="modified residue" description="4-aspartylphosphate" evidence="4">
    <location>
        <position position="60"/>
    </location>
</feature>
<dbReference type="RefSeq" id="WP_353648903.1">
    <property type="nucleotide sequence ID" value="NZ_CP159218.1"/>
</dbReference>
<dbReference type="GO" id="GO:0006355">
    <property type="term" value="P:regulation of DNA-templated transcription"/>
    <property type="evidence" value="ECO:0007669"/>
    <property type="project" value="InterPro"/>
</dbReference>
<protein>
    <submittedName>
        <fullName evidence="8">Response regulator transcription factor</fullName>
    </submittedName>
</protein>
<accession>A0AAU8DPN1</accession>
<dbReference type="CDD" id="cd00383">
    <property type="entry name" value="trans_reg_C"/>
    <property type="match status" value="1"/>
</dbReference>
<evidence type="ECO:0000256" key="3">
    <source>
        <dbReference type="ARBA" id="ARBA00023125"/>
    </source>
</evidence>
<keyword evidence="2" id="KW-0902">Two-component regulatory system</keyword>
<evidence type="ECO:0000256" key="4">
    <source>
        <dbReference type="PROSITE-ProRule" id="PRU00169"/>
    </source>
</evidence>
<dbReference type="CDD" id="cd17574">
    <property type="entry name" value="REC_OmpR"/>
    <property type="match status" value="1"/>
</dbReference>
<gene>
    <name evidence="8" type="ORF">ABLG96_19125</name>
</gene>
<dbReference type="InterPro" id="IPR001867">
    <property type="entry name" value="OmpR/PhoB-type_DNA-bd"/>
</dbReference>
<organism evidence="8">
    <name type="scientific">Nakamurella sp. A5-74</name>
    <dbReference type="NCBI Taxonomy" id="3158264"/>
    <lineage>
        <taxon>Bacteria</taxon>
        <taxon>Bacillati</taxon>
        <taxon>Actinomycetota</taxon>
        <taxon>Actinomycetes</taxon>
        <taxon>Nakamurellales</taxon>
        <taxon>Nakamurellaceae</taxon>
        <taxon>Nakamurella</taxon>
    </lineage>
</organism>
<feature type="domain" description="OmpR/PhoB-type" evidence="7">
    <location>
        <begin position="135"/>
        <end position="239"/>
    </location>
</feature>
<dbReference type="Pfam" id="PF00486">
    <property type="entry name" value="Trans_reg_C"/>
    <property type="match status" value="1"/>
</dbReference>
<feature type="domain" description="Response regulatory" evidence="6">
    <location>
        <begin position="11"/>
        <end position="125"/>
    </location>
</feature>
<dbReference type="GO" id="GO:0000156">
    <property type="term" value="F:phosphorelay response regulator activity"/>
    <property type="evidence" value="ECO:0007669"/>
    <property type="project" value="TreeGrafter"/>
</dbReference>
<sequence length="248" mass="26762">MTKHPGHAAGRILVVEDDDAIGRHLQSGLTTNGYAVSWKRGGRAAIAAADAVPPDIVLLDLGLPDIDGIEVARKLRSDHPDVLIVILTARSDDIDVVVGLDAGADDYLVKPFTMAVLLARLRAHRRRPAGSGADVRTLTVAGLEIDIAARECRLAGAPVALRLKEFELIVALARKAGEVISREDLMRQVWDENWFGSTKVLDVTIAALRRQLANAAARQHTPHPPTITTFRGAGYRLDRPNCVTSTTP</sequence>
<dbReference type="PANTHER" id="PTHR48111:SF40">
    <property type="entry name" value="PHOSPHATE REGULON TRANSCRIPTIONAL REGULATORY PROTEIN PHOB"/>
    <property type="match status" value="1"/>
</dbReference>
<dbReference type="InterPro" id="IPR036388">
    <property type="entry name" value="WH-like_DNA-bd_sf"/>
</dbReference>
<dbReference type="PROSITE" id="PS50110">
    <property type="entry name" value="RESPONSE_REGULATORY"/>
    <property type="match status" value="1"/>
</dbReference>
<dbReference type="Pfam" id="PF00072">
    <property type="entry name" value="Response_reg"/>
    <property type="match status" value="1"/>
</dbReference>
<dbReference type="PROSITE" id="PS51755">
    <property type="entry name" value="OMPR_PHOB"/>
    <property type="match status" value="1"/>
</dbReference>
<evidence type="ECO:0000256" key="2">
    <source>
        <dbReference type="ARBA" id="ARBA00023012"/>
    </source>
</evidence>
<dbReference type="Gene3D" id="1.10.10.10">
    <property type="entry name" value="Winged helix-like DNA-binding domain superfamily/Winged helix DNA-binding domain"/>
    <property type="match status" value="1"/>
</dbReference>
<dbReference type="Gene3D" id="3.40.50.2300">
    <property type="match status" value="1"/>
</dbReference>
<dbReference type="AlphaFoldDB" id="A0AAU8DPN1"/>
<dbReference type="GO" id="GO:0000976">
    <property type="term" value="F:transcription cis-regulatory region binding"/>
    <property type="evidence" value="ECO:0007669"/>
    <property type="project" value="TreeGrafter"/>
</dbReference>
<dbReference type="GO" id="GO:0032993">
    <property type="term" value="C:protein-DNA complex"/>
    <property type="evidence" value="ECO:0007669"/>
    <property type="project" value="TreeGrafter"/>
</dbReference>
<reference evidence="8" key="1">
    <citation type="submission" date="2024-05" db="EMBL/GenBank/DDBJ databases">
        <authorList>
            <person name="Cai S.Y."/>
            <person name="Jin L.M."/>
            <person name="Li H.R."/>
        </authorList>
    </citation>
    <scope>NUCLEOTIDE SEQUENCE</scope>
    <source>
        <strain evidence="8">A5-74</strain>
    </source>
</reference>
<proteinExistence type="predicted"/>